<evidence type="ECO:0000256" key="2">
    <source>
        <dbReference type="ARBA" id="ARBA00022692"/>
    </source>
</evidence>
<dbReference type="PANTHER" id="PTHR14402">
    <property type="entry name" value="RECEPTOR TRANSPORTING PROTEIN"/>
    <property type="match status" value="1"/>
</dbReference>
<evidence type="ECO:0000256" key="4">
    <source>
        <dbReference type="ARBA" id="ARBA00022771"/>
    </source>
</evidence>
<comment type="caution">
    <text evidence="10">The sequence shown here is derived from an EMBL/GenBank/DDBJ whole genome shotgun (WGS) entry which is preliminary data.</text>
</comment>
<feature type="compositionally biased region" description="Acidic residues" evidence="8">
    <location>
        <begin position="61"/>
        <end position="76"/>
    </location>
</feature>
<keyword evidence="7" id="KW-0472">Membrane</keyword>
<dbReference type="GO" id="GO:0006612">
    <property type="term" value="P:protein targeting to membrane"/>
    <property type="evidence" value="ECO:0007669"/>
    <property type="project" value="TreeGrafter"/>
</dbReference>
<keyword evidence="3" id="KW-0479">Metal-binding</keyword>
<evidence type="ECO:0000256" key="3">
    <source>
        <dbReference type="ARBA" id="ARBA00022723"/>
    </source>
</evidence>
<feature type="domain" description="3CxxC-type" evidence="9">
    <location>
        <begin position="184"/>
        <end position="306"/>
    </location>
</feature>
<evidence type="ECO:0000256" key="8">
    <source>
        <dbReference type="SAM" id="MobiDB-lite"/>
    </source>
</evidence>
<dbReference type="InterPro" id="IPR026096">
    <property type="entry name" value="R-trans_p"/>
</dbReference>
<accession>A0A814C4D2</accession>
<feature type="region of interest" description="Disordered" evidence="8">
    <location>
        <begin position="272"/>
        <end position="291"/>
    </location>
</feature>
<dbReference type="Pfam" id="PF13695">
    <property type="entry name" value="Zn_ribbon_3CxxC"/>
    <property type="match status" value="1"/>
</dbReference>
<feature type="region of interest" description="Disordered" evidence="8">
    <location>
        <begin position="53"/>
        <end position="96"/>
    </location>
</feature>
<evidence type="ECO:0000256" key="1">
    <source>
        <dbReference type="ARBA" id="ARBA00004167"/>
    </source>
</evidence>
<dbReference type="GO" id="GO:0008270">
    <property type="term" value="F:zinc ion binding"/>
    <property type="evidence" value="ECO:0007669"/>
    <property type="project" value="UniProtKB-KW"/>
</dbReference>
<dbReference type="GO" id="GO:0031849">
    <property type="term" value="F:olfactory receptor binding"/>
    <property type="evidence" value="ECO:0007669"/>
    <property type="project" value="TreeGrafter"/>
</dbReference>
<dbReference type="GO" id="GO:0016020">
    <property type="term" value="C:membrane"/>
    <property type="evidence" value="ECO:0007669"/>
    <property type="project" value="UniProtKB-SubCell"/>
</dbReference>
<evidence type="ECO:0000259" key="9">
    <source>
        <dbReference type="SMART" id="SM01328"/>
    </source>
</evidence>
<evidence type="ECO:0000256" key="5">
    <source>
        <dbReference type="ARBA" id="ARBA00022833"/>
    </source>
</evidence>
<keyword evidence="4" id="KW-0863">Zinc-finger</keyword>
<dbReference type="AlphaFoldDB" id="A0A814C4D2"/>
<keyword evidence="11" id="KW-1185">Reference proteome</keyword>
<organism evidence="10 11">
    <name type="scientific">Adineta ricciae</name>
    <name type="common">Rotifer</name>
    <dbReference type="NCBI Taxonomy" id="249248"/>
    <lineage>
        <taxon>Eukaryota</taxon>
        <taxon>Metazoa</taxon>
        <taxon>Spiralia</taxon>
        <taxon>Gnathifera</taxon>
        <taxon>Rotifera</taxon>
        <taxon>Eurotatoria</taxon>
        <taxon>Bdelloidea</taxon>
        <taxon>Adinetida</taxon>
        <taxon>Adinetidae</taxon>
        <taxon>Adineta</taxon>
    </lineage>
</organism>
<gene>
    <name evidence="10" type="ORF">XAT740_LOCUS9800</name>
</gene>
<dbReference type="InterPro" id="IPR027377">
    <property type="entry name" value="ZAR1/RTP1-5-like_Znf-3CxxC"/>
</dbReference>
<dbReference type="Proteomes" id="UP000663828">
    <property type="component" value="Unassembled WGS sequence"/>
</dbReference>
<evidence type="ECO:0000256" key="7">
    <source>
        <dbReference type="ARBA" id="ARBA00023136"/>
    </source>
</evidence>
<dbReference type="GO" id="GO:0051205">
    <property type="term" value="P:protein insertion into membrane"/>
    <property type="evidence" value="ECO:0007669"/>
    <property type="project" value="TreeGrafter"/>
</dbReference>
<evidence type="ECO:0000313" key="11">
    <source>
        <dbReference type="Proteomes" id="UP000663828"/>
    </source>
</evidence>
<comment type="subcellular location">
    <subcellularLocation>
        <location evidence="1">Membrane</location>
        <topology evidence="1">Single-pass membrane protein</topology>
    </subcellularLocation>
</comment>
<name>A0A814C4D2_ADIRI</name>
<proteinExistence type="predicted"/>
<dbReference type="PANTHER" id="PTHR14402:SF10">
    <property type="entry name" value="3CXXC-TYPE DOMAIN-CONTAINING PROTEIN"/>
    <property type="match status" value="1"/>
</dbReference>
<evidence type="ECO:0000256" key="6">
    <source>
        <dbReference type="ARBA" id="ARBA00022989"/>
    </source>
</evidence>
<reference evidence="10" key="1">
    <citation type="submission" date="2021-02" db="EMBL/GenBank/DDBJ databases">
        <authorList>
            <person name="Nowell W R."/>
        </authorList>
    </citation>
    <scope>NUCLEOTIDE SEQUENCE</scope>
</reference>
<keyword evidence="6" id="KW-1133">Transmembrane helix</keyword>
<dbReference type="SMART" id="SM01328">
    <property type="entry name" value="zf-3CxxC"/>
    <property type="match status" value="1"/>
</dbReference>
<keyword evidence="2" id="KW-0812">Transmembrane</keyword>
<keyword evidence="5" id="KW-0862">Zinc</keyword>
<feature type="compositionally biased region" description="Acidic residues" evidence="8">
    <location>
        <begin position="84"/>
        <end position="95"/>
    </location>
</feature>
<dbReference type="EMBL" id="CAJNOR010000510">
    <property type="protein sequence ID" value="CAF0935123.1"/>
    <property type="molecule type" value="Genomic_DNA"/>
</dbReference>
<protein>
    <recommendedName>
        <fullName evidence="9">3CxxC-type domain-containing protein</fullName>
    </recommendedName>
</protein>
<evidence type="ECO:0000313" key="10">
    <source>
        <dbReference type="EMBL" id="CAF0935123.1"/>
    </source>
</evidence>
<sequence>MTGSLAYNRQHSLAAGHSNVDKMERPTVRRWSSADHSYSFDIISEDKLCIQRNQTPSDFDSGVEDADQQNGNDDETINAFAPCVDDDDDEDDDEGSIPPVVVAKQPIVQEHHPSLVDLARSVPDVEKKEFCENTMIAFHGEFASLIFEPLISINENFRYHLFAQEEVISDARYWPDADAIKLDNAKTQFQCQNPVCCRLWTSARGRIAFVISTPQPYGFIVLKIFEQKCEKCHSFAQPLWYTEEVCRVMKNLSNFIFARYFPSMVTSKNALQVNPPRRRPHHDPQQRPGNMTATHNKDLCVACLFGYCFM</sequence>